<gene>
    <name evidence="1" type="ORF">ABZ071_04565</name>
</gene>
<accession>A0ABV2VGT6</accession>
<dbReference type="RefSeq" id="WP_355663289.1">
    <property type="nucleotide sequence ID" value="NZ_JBEXRX010000006.1"/>
</dbReference>
<comment type="caution">
    <text evidence="1">The sequence shown here is derived from an EMBL/GenBank/DDBJ whole genome shotgun (WGS) entry which is preliminary data.</text>
</comment>
<evidence type="ECO:0000313" key="2">
    <source>
        <dbReference type="Proteomes" id="UP001550348"/>
    </source>
</evidence>
<keyword evidence="2" id="KW-1185">Reference proteome</keyword>
<sequence>MFPPDLERATDRLYAAFAHHRLPPGMATACDHCVDPAEVEEFLRTPLRDLAPDQLGVYLSNNGTWGDGTELPHLVPRLLEGYATGEMEHWWSPETVARRIEQRWRDWSPAERSAVEVFFRAWWRWTLASWPSTNPAWDVLEAVAELDLDVGAYLADFAKLPGEEPARHLAEVVDSWTWGGRLPEGAKPVLSRWLVGGTPAQLLWGAAVALAESPVGEELTKAAELADLLRDALAEKGV</sequence>
<dbReference type="EMBL" id="JBEXRX010000006">
    <property type="protein sequence ID" value="MEU0151197.1"/>
    <property type="molecule type" value="Genomic_DNA"/>
</dbReference>
<reference evidence="1 2" key="1">
    <citation type="submission" date="2024-06" db="EMBL/GenBank/DDBJ databases">
        <title>The Natural Products Discovery Center: Release of the First 8490 Sequenced Strains for Exploring Actinobacteria Biosynthetic Diversity.</title>
        <authorList>
            <person name="Kalkreuter E."/>
            <person name="Kautsar S.A."/>
            <person name="Yang D."/>
            <person name="Bader C.D."/>
            <person name="Teijaro C.N."/>
            <person name="Fluegel L."/>
            <person name="Davis C.M."/>
            <person name="Simpson J.R."/>
            <person name="Lauterbach L."/>
            <person name="Steele A.D."/>
            <person name="Gui C."/>
            <person name="Meng S."/>
            <person name="Li G."/>
            <person name="Viehrig K."/>
            <person name="Ye F."/>
            <person name="Su P."/>
            <person name="Kiefer A.F."/>
            <person name="Nichols A."/>
            <person name="Cepeda A.J."/>
            <person name="Yan W."/>
            <person name="Fan B."/>
            <person name="Jiang Y."/>
            <person name="Adhikari A."/>
            <person name="Zheng C.-J."/>
            <person name="Schuster L."/>
            <person name="Cowan T.M."/>
            <person name="Smanski M.J."/>
            <person name="Chevrette M.G."/>
            <person name="De Carvalho L.P.S."/>
            <person name="Shen B."/>
        </authorList>
    </citation>
    <scope>NUCLEOTIDE SEQUENCE [LARGE SCALE GENOMIC DNA]</scope>
    <source>
        <strain evidence="1 2">NPDC006286</strain>
    </source>
</reference>
<name>A0ABV2VGT6_9ACTN</name>
<organism evidence="1 2">
    <name type="scientific">Micromonospora fulviviridis</name>
    <dbReference type="NCBI Taxonomy" id="47860"/>
    <lineage>
        <taxon>Bacteria</taxon>
        <taxon>Bacillati</taxon>
        <taxon>Actinomycetota</taxon>
        <taxon>Actinomycetes</taxon>
        <taxon>Micromonosporales</taxon>
        <taxon>Micromonosporaceae</taxon>
        <taxon>Micromonospora</taxon>
    </lineage>
</organism>
<evidence type="ECO:0000313" key="1">
    <source>
        <dbReference type="EMBL" id="MEU0151197.1"/>
    </source>
</evidence>
<proteinExistence type="predicted"/>
<protein>
    <submittedName>
        <fullName evidence="1">Uncharacterized protein</fullName>
    </submittedName>
</protein>
<dbReference type="Proteomes" id="UP001550348">
    <property type="component" value="Unassembled WGS sequence"/>
</dbReference>